<protein>
    <submittedName>
        <fullName evidence="1">Uncharacterized protein</fullName>
    </submittedName>
</protein>
<evidence type="ECO:0000313" key="2">
    <source>
        <dbReference type="Proteomes" id="UP000024635"/>
    </source>
</evidence>
<proteinExistence type="predicted"/>
<sequence length="84" mass="10204">MRLMLRCDFPGDALHVCLERVTRNRLRVVFRPCDERRDNKFWVFVSVVFCSFESHHRRLQIKLFNSNVRFPSKVSLEENQESFQ</sequence>
<organism evidence="1 2">
    <name type="scientific">Ancylostoma ceylanicum</name>
    <dbReference type="NCBI Taxonomy" id="53326"/>
    <lineage>
        <taxon>Eukaryota</taxon>
        <taxon>Metazoa</taxon>
        <taxon>Ecdysozoa</taxon>
        <taxon>Nematoda</taxon>
        <taxon>Chromadorea</taxon>
        <taxon>Rhabditida</taxon>
        <taxon>Rhabditina</taxon>
        <taxon>Rhabditomorpha</taxon>
        <taxon>Strongyloidea</taxon>
        <taxon>Ancylostomatidae</taxon>
        <taxon>Ancylostomatinae</taxon>
        <taxon>Ancylostoma</taxon>
    </lineage>
</organism>
<accession>A0A016S9E3</accession>
<reference evidence="2" key="1">
    <citation type="journal article" date="2015" name="Nat. Genet.">
        <title>The genome and transcriptome of the zoonotic hookworm Ancylostoma ceylanicum identify infection-specific gene families.</title>
        <authorList>
            <person name="Schwarz E.M."/>
            <person name="Hu Y."/>
            <person name="Antoshechkin I."/>
            <person name="Miller M.M."/>
            <person name="Sternberg P.W."/>
            <person name="Aroian R.V."/>
        </authorList>
    </citation>
    <scope>NUCLEOTIDE SEQUENCE</scope>
    <source>
        <strain evidence="2">HY135</strain>
    </source>
</reference>
<name>A0A016S9E3_9BILA</name>
<dbReference type="EMBL" id="JARK01001605">
    <property type="protein sequence ID" value="EYB87026.1"/>
    <property type="molecule type" value="Genomic_DNA"/>
</dbReference>
<comment type="caution">
    <text evidence="1">The sequence shown here is derived from an EMBL/GenBank/DDBJ whole genome shotgun (WGS) entry which is preliminary data.</text>
</comment>
<dbReference type="Proteomes" id="UP000024635">
    <property type="component" value="Unassembled WGS sequence"/>
</dbReference>
<gene>
    <name evidence="1" type="primary">Acey_s0269.g817</name>
    <name evidence="1" type="ORF">Y032_0269g817</name>
</gene>
<keyword evidence="2" id="KW-1185">Reference proteome</keyword>
<evidence type="ECO:0000313" key="1">
    <source>
        <dbReference type="EMBL" id="EYB87026.1"/>
    </source>
</evidence>
<dbReference type="AlphaFoldDB" id="A0A016S9E3"/>